<protein>
    <submittedName>
        <fullName evidence="16">PTS lactose transporter subunit IIC</fullName>
    </submittedName>
</protein>
<sequence length="670" mass="69923">MPCHTITTQQVALDADFGSTTQDVIRHLAGLITAAGRTENPNVLAEAANAREAQASTGVNGRIAIPHCRTAAVTEPTLAFVRLSHPVDFAGPDGDAECVFLIAAPEDDTKAHLQLLSKLARALVREEFLEKLRYANSPEDVVTAVNEVLNAGVKKNEVRGDVDKPKKRIVAVTSCATGIAHTYMAADALEQAARGRNDVKLLVEPQGSSGGKPIAPEFIASADAVIFAHDVVIREPERFAGKPVVDSPVKRAINEPTAMLEEAIAAARNLNPRRVPASSSDTATSTPATGRLKRIHQAILTGVSYMVPFVAAGGLLLALGYLIGGYDVANGWQVIPITYSPTNLPGHEVLIGGNLTPFSHSGWALYLGAILFSIGQIGMQFVVAALSGYIAYGLAGRPGIAPGFIGGAISVMLGAGFIGGLVTGVLAGAIAFWVGSWTVPRWLASLMPVAIIPLLASLAVGLTMFLLLGHPLGEIMAALQGWLTSMTGSSAILLGVIIGLMMCFDFGGPVNKAAYIFGTAGLSAGTDAAFEIMAAVMISGMVPPIALSCATLIRAQLFTPAEQQTGKSAWLLGLSFVSEGAIPFAAADPFRVIPSMMLGGAAVGATSMALGVGARAPHGGIFVIFTYEPWWGMFIALAVGVAVSTIAVLTAKQLWRRKPVTSFSTMEKQR</sequence>
<dbReference type="PANTHER" id="PTHR30505:SF0">
    <property type="entry name" value="FRUCTOSE-LIKE PTS SYSTEM EIIBC COMPONENT-RELATED"/>
    <property type="match status" value="1"/>
</dbReference>
<comment type="subcellular location">
    <subcellularLocation>
        <location evidence="1">Cell inner membrane</location>
        <topology evidence="1">Multi-pass membrane protein</topology>
    </subcellularLocation>
</comment>
<feature type="domain" description="PTS EIIC type-2" evidence="15">
    <location>
        <begin position="295"/>
        <end position="661"/>
    </location>
</feature>
<dbReference type="InterPro" id="IPR003353">
    <property type="entry name" value="PTS_IIB_fruc"/>
</dbReference>
<dbReference type="InterPro" id="IPR004715">
    <property type="entry name" value="PTS_IIA_fruc"/>
</dbReference>
<feature type="transmembrane region" description="Helical" evidence="12">
    <location>
        <begin position="404"/>
        <end position="434"/>
    </location>
</feature>
<dbReference type="GO" id="GO:0016301">
    <property type="term" value="F:kinase activity"/>
    <property type="evidence" value="ECO:0007669"/>
    <property type="project" value="UniProtKB-KW"/>
</dbReference>
<dbReference type="InterPro" id="IPR036095">
    <property type="entry name" value="PTS_EIIB-like_sf"/>
</dbReference>
<keyword evidence="8 12" id="KW-0812">Transmembrane</keyword>
<dbReference type="PANTHER" id="PTHR30505">
    <property type="entry name" value="FRUCTOSE-LIKE PERMEASE"/>
    <property type="match status" value="1"/>
</dbReference>
<dbReference type="GO" id="GO:0009401">
    <property type="term" value="P:phosphoenolpyruvate-dependent sugar phosphotransferase system"/>
    <property type="evidence" value="ECO:0007669"/>
    <property type="project" value="UniProtKB-KW"/>
</dbReference>
<proteinExistence type="predicted"/>
<reference evidence="16 17" key="1">
    <citation type="submission" date="2017-09" db="EMBL/GenBank/DDBJ databases">
        <title>Bacterial strain isolated from the female urinary microbiota.</title>
        <authorList>
            <person name="Thomas-White K."/>
            <person name="Kumar N."/>
            <person name="Forster S."/>
            <person name="Putonti C."/>
            <person name="Lawley T."/>
            <person name="Wolfe A.J."/>
        </authorList>
    </citation>
    <scope>NUCLEOTIDE SEQUENCE [LARGE SCALE GENOMIC DNA]</scope>
    <source>
        <strain evidence="16 17">UMB0792</strain>
    </source>
</reference>
<keyword evidence="10 12" id="KW-1133">Transmembrane helix</keyword>
<evidence type="ECO:0000313" key="16">
    <source>
        <dbReference type="EMBL" id="PMC64165.1"/>
    </source>
</evidence>
<feature type="domain" description="PTS EIIB type-2" evidence="14">
    <location>
        <begin position="169"/>
        <end position="265"/>
    </location>
</feature>
<evidence type="ECO:0000259" key="13">
    <source>
        <dbReference type="PROSITE" id="PS51094"/>
    </source>
</evidence>
<evidence type="ECO:0000256" key="11">
    <source>
        <dbReference type="ARBA" id="ARBA00023136"/>
    </source>
</evidence>
<keyword evidence="5" id="KW-0762">Sugar transport</keyword>
<dbReference type="CDD" id="cd05569">
    <property type="entry name" value="PTS_IIB_fructose"/>
    <property type="match status" value="1"/>
</dbReference>
<dbReference type="PROSITE" id="PS51104">
    <property type="entry name" value="PTS_EIIC_TYPE_2"/>
    <property type="match status" value="1"/>
</dbReference>
<feature type="transmembrane region" description="Helical" evidence="12">
    <location>
        <begin position="363"/>
        <end position="392"/>
    </location>
</feature>
<evidence type="ECO:0000259" key="14">
    <source>
        <dbReference type="PROSITE" id="PS51099"/>
    </source>
</evidence>
<keyword evidence="4" id="KW-0597">Phosphoprotein</keyword>
<dbReference type="PROSITE" id="PS51094">
    <property type="entry name" value="PTS_EIIA_TYPE_2"/>
    <property type="match status" value="1"/>
</dbReference>
<dbReference type="SUPFAM" id="SSF55804">
    <property type="entry name" value="Phoshotransferase/anion transport protein"/>
    <property type="match status" value="1"/>
</dbReference>
<dbReference type="Pfam" id="PF00359">
    <property type="entry name" value="PTS_EIIA_2"/>
    <property type="match status" value="1"/>
</dbReference>
<feature type="transmembrane region" description="Helical" evidence="12">
    <location>
        <begin position="481"/>
        <end position="502"/>
    </location>
</feature>
<evidence type="ECO:0000256" key="9">
    <source>
        <dbReference type="ARBA" id="ARBA00022777"/>
    </source>
</evidence>
<dbReference type="AlphaFoldDB" id="A0A2N6T4B9"/>
<dbReference type="NCBIfam" id="TIGR00848">
    <property type="entry name" value="fruA"/>
    <property type="match status" value="1"/>
</dbReference>
<feature type="transmembrane region" description="Helical" evidence="12">
    <location>
        <begin position="532"/>
        <end position="557"/>
    </location>
</feature>
<feature type="transmembrane region" description="Helical" evidence="12">
    <location>
        <begin position="446"/>
        <end position="469"/>
    </location>
</feature>
<keyword evidence="7" id="KW-0598">Phosphotransferase system</keyword>
<keyword evidence="3" id="KW-1003">Cell membrane</keyword>
<evidence type="ECO:0000256" key="2">
    <source>
        <dbReference type="ARBA" id="ARBA00022448"/>
    </source>
</evidence>
<evidence type="ECO:0000256" key="6">
    <source>
        <dbReference type="ARBA" id="ARBA00022679"/>
    </source>
</evidence>
<evidence type="ECO:0000256" key="12">
    <source>
        <dbReference type="SAM" id="Phobius"/>
    </source>
</evidence>
<evidence type="ECO:0000259" key="15">
    <source>
        <dbReference type="PROSITE" id="PS51104"/>
    </source>
</evidence>
<dbReference type="GO" id="GO:0022877">
    <property type="term" value="F:protein-N(PI)-phosphohistidine-fructose phosphotransferase system transporter activity"/>
    <property type="evidence" value="ECO:0007669"/>
    <property type="project" value="InterPro"/>
</dbReference>
<comment type="caution">
    <text evidence="16">The sequence shown here is derived from an EMBL/GenBank/DDBJ whole genome shotgun (WGS) entry which is preliminary data.</text>
</comment>
<evidence type="ECO:0000256" key="8">
    <source>
        <dbReference type="ARBA" id="ARBA00022692"/>
    </source>
</evidence>
<keyword evidence="2" id="KW-0813">Transport</keyword>
<dbReference type="RefSeq" id="WP_102724106.1">
    <property type="nucleotide sequence ID" value="NZ_PNHG01000009.1"/>
</dbReference>
<dbReference type="EMBL" id="PNHG01000009">
    <property type="protein sequence ID" value="PMC64165.1"/>
    <property type="molecule type" value="Genomic_DNA"/>
</dbReference>
<dbReference type="InterPro" id="IPR016152">
    <property type="entry name" value="PTrfase/Anion_transptr"/>
</dbReference>
<feature type="transmembrane region" description="Helical" evidence="12">
    <location>
        <begin position="298"/>
        <end position="323"/>
    </location>
</feature>
<dbReference type="GO" id="GO:0005351">
    <property type="term" value="F:carbohydrate:proton symporter activity"/>
    <property type="evidence" value="ECO:0007669"/>
    <property type="project" value="InterPro"/>
</dbReference>
<dbReference type="GO" id="GO:0090563">
    <property type="term" value="F:protein-phosphocysteine-sugar phosphotransferase activity"/>
    <property type="evidence" value="ECO:0007669"/>
    <property type="project" value="TreeGrafter"/>
</dbReference>
<dbReference type="Pfam" id="PF02302">
    <property type="entry name" value="PTS_IIB"/>
    <property type="match status" value="1"/>
</dbReference>
<keyword evidence="17" id="KW-1185">Reference proteome</keyword>
<gene>
    <name evidence="16" type="ORF">CJ203_07130</name>
</gene>
<dbReference type="InterPro" id="IPR013014">
    <property type="entry name" value="PTS_EIIC_2"/>
</dbReference>
<dbReference type="NCBIfam" id="TIGR01427">
    <property type="entry name" value="PTS_IIC_fructo"/>
    <property type="match status" value="1"/>
</dbReference>
<evidence type="ECO:0000256" key="3">
    <source>
        <dbReference type="ARBA" id="ARBA00022475"/>
    </source>
</evidence>
<evidence type="ECO:0000256" key="4">
    <source>
        <dbReference type="ARBA" id="ARBA00022553"/>
    </source>
</evidence>
<evidence type="ECO:0000256" key="1">
    <source>
        <dbReference type="ARBA" id="ARBA00004429"/>
    </source>
</evidence>
<feature type="domain" description="PTS EIIA type-2" evidence="13">
    <location>
        <begin position="4"/>
        <end position="148"/>
    </location>
</feature>
<evidence type="ECO:0000256" key="5">
    <source>
        <dbReference type="ARBA" id="ARBA00022597"/>
    </source>
</evidence>
<dbReference type="InterPro" id="IPR002178">
    <property type="entry name" value="PTS_EIIA_type-2_dom"/>
</dbReference>
<dbReference type="GO" id="GO:0005886">
    <property type="term" value="C:plasma membrane"/>
    <property type="evidence" value="ECO:0007669"/>
    <property type="project" value="UniProtKB-SubCell"/>
</dbReference>
<dbReference type="SUPFAM" id="SSF52794">
    <property type="entry name" value="PTS system IIB component-like"/>
    <property type="match status" value="1"/>
</dbReference>
<evidence type="ECO:0000313" key="17">
    <source>
        <dbReference type="Proteomes" id="UP000235836"/>
    </source>
</evidence>
<dbReference type="CDD" id="cd00211">
    <property type="entry name" value="PTS_IIA_fru"/>
    <property type="match status" value="1"/>
</dbReference>
<dbReference type="PROSITE" id="PS51099">
    <property type="entry name" value="PTS_EIIB_TYPE_2"/>
    <property type="match status" value="1"/>
</dbReference>
<dbReference type="Proteomes" id="UP000235836">
    <property type="component" value="Unassembled WGS sequence"/>
</dbReference>
<dbReference type="Gene3D" id="3.40.50.2300">
    <property type="match status" value="1"/>
</dbReference>
<accession>A0A2N6T4B9</accession>
<dbReference type="InterPro" id="IPR050864">
    <property type="entry name" value="Bacterial_PTS_Sugar_Transport"/>
</dbReference>
<feature type="transmembrane region" description="Helical" evidence="12">
    <location>
        <begin position="630"/>
        <end position="649"/>
    </location>
</feature>
<evidence type="ECO:0000256" key="10">
    <source>
        <dbReference type="ARBA" id="ARBA00022989"/>
    </source>
</evidence>
<dbReference type="InterPro" id="IPR003501">
    <property type="entry name" value="PTS_EIIB_2/3"/>
</dbReference>
<dbReference type="InterPro" id="IPR006327">
    <property type="entry name" value="PTS_IIC_fruc"/>
</dbReference>
<organism evidence="16 17">
    <name type="scientific">Corynebacterium tuscaniense</name>
    <dbReference type="NCBI Taxonomy" id="302449"/>
    <lineage>
        <taxon>Bacteria</taxon>
        <taxon>Bacillati</taxon>
        <taxon>Actinomycetota</taxon>
        <taxon>Actinomycetes</taxon>
        <taxon>Mycobacteriales</taxon>
        <taxon>Corynebacteriaceae</taxon>
        <taxon>Corynebacterium</taxon>
    </lineage>
</organism>
<keyword evidence="6" id="KW-0808">Transferase</keyword>
<name>A0A2N6T4B9_9CORY</name>
<dbReference type="Gene3D" id="3.40.930.10">
    <property type="entry name" value="Mannitol-specific EII, Chain A"/>
    <property type="match status" value="1"/>
</dbReference>
<keyword evidence="9" id="KW-0418">Kinase</keyword>
<keyword evidence="11 12" id="KW-0472">Membrane</keyword>
<dbReference type="InterPro" id="IPR013011">
    <property type="entry name" value="PTS_EIIB_2"/>
</dbReference>
<evidence type="ECO:0000256" key="7">
    <source>
        <dbReference type="ARBA" id="ARBA00022683"/>
    </source>
</evidence>